<organism evidence="1 2">
    <name type="scientific">Linderina pennispora</name>
    <dbReference type="NCBI Taxonomy" id="61395"/>
    <lineage>
        <taxon>Eukaryota</taxon>
        <taxon>Fungi</taxon>
        <taxon>Fungi incertae sedis</taxon>
        <taxon>Zoopagomycota</taxon>
        <taxon>Kickxellomycotina</taxon>
        <taxon>Kickxellomycetes</taxon>
        <taxon>Kickxellales</taxon>
        <taxon>Kickxellaceae</taxon>
        <taxon>Linderina</taxon>
    </lineage>
</organism>
<dbReference type="InterPro" id="IPR029069">
    <property type="entry name" value="HotDog_dom_sf"/>
</dbReference>
<proteinExistence type="predicted"/>
<evidence type="ECO:0008006" key="3">
    <source>
        <dbReference type="Google" id="ProtNLM"/>
    </source>
</evidence>
<keyword evidence="2" id="KW-1185">Reference proteome</keyword>
<evidence type="ECO:0000313" key="1">
    <source>
        <dbReference type="EMBL" id="ORX64834.1"/>
    </source>
</evidence>
<protein>
    <recommendedName>
        <fullName evidence="3">Thioesterase domain-containing protein</fullName>
    </recommendedName>
</protein>
<dbReference type="EMBL" id="MCFD01000062">
    <property type="protein sequence ID" value="ORX64834.1"/>
    <property type="molecule type" value="Genomic_DNA"/>
</dbReference>
<sequence length="206" mass="22568">MHSLFSMHVSESQVARGHATTCASCQYCDQQRAPFVSLTPTITFLPLLPMSGLIMREFLDRIAAGRIPSGNYGSAIDLQIATADAKQRRVTYEYTVTASEVSRNYLDEGWLATVTDNATDPLICAVADTRNTFTTSLTVNNLEKIEAGVRLEIECRVIMFQGRMLQATAVFRDAAKPGTVYAMGLHTMVYKDHVGQVPGGVSLARL</sequence>
<dbReference type="AlphaFoldDB" id="A0A1Y1VVP4"/>
<reference evidence="1 2" key="1">
    <citation type="submission" date="2016-07" db="EMBL/GenBank/DDBJ databases">
        <title>Pervasive Adenine N6-methylation of Active Genes in Fungi.</title>
        <authorList>
            <consortium name="DOE Joint Genome Institute"/>
            <person name="Mondo S.J."/>
            <person name="Dannebaum R.O."/>
            <person name="Kuo R.C."/>
            <person name="Labutti K."/>
            <person name="Haridas S."/>
            <person name="Kuo A."/>
            <person name="Salamov A."/>
            <person name="Ahrendt S.R."/>
            <person name="Lipzen A."/>
            <person name="Sullivan W."/>
            <person name="Andreopoulos W.B."/>
            <person name="Clum A."/>
            <person name="Lindquist E."/>
            <person name="Daum C."/>
            <person name="Ramamoorthy G.K."/>
            <person name="Gryganskyi A."/>
            <person name="Culley D."/>
            <person name="Magnuson J.K."/>
            <person name="James T.Y."/>
            <person name="O'Malley M.A."/>
            <person name="Stajich J.E."/>
            <person name="Spatafora J.W."/>
            <person name="Visel A."/>
            <person name="Grigoriev I.V."/>
        </authorList>
    </citation>
    <scope>NUCLEOTIDE SEQUENCE [LARGE SCALE GENOMIC DNA]</scope>
    <source>
        <strain evidence="1 2">ATCC 12442</strain>
    </source>
</reference>
<gene>
    <name evidence="1" type="ORF">DL89DRAFT_156600</name>
</gene>
<dbReference type="Proteomes" id="UP000193922">
    <property type="component" value="Unassembled WGS sequence"/>
</dbReference>
<dbReference type="SUPFAM" id="SSF54637">
    <property type="entry name" value="Thioesterase/thiol ester dehydrase-isomerase"/>
    <property type="match status" value="1"/>
</dbReference>
<name>A0A1Y1VVP4_9FUNG</name>
<dbReference type="Gene3D" id="3.10.129.10">
    <property type="entry name" value="Hotdog Thioesterase"/>
    <property type="match status" value="1"/>
</dbReference>
<dbReference type="RefSeq" id="XP_040739390.1">
    <property type="nucleotide sequence ID" value="XM_040883618.1"/>
</dbReference>
<evidence type="ECO:0000313" key="2">
    <source>
        <dbReference type="Proteomes" id="UP000193922"/>
    </source>
</evidence>
<dbReference type="OrthoDB" id="5515057at2759"/>
<accession>A0A1Y1VVP4</accession>
<dbReference type="GeneID" id="63800266"/>
<comment type="caution">
    <text evidence="1">The sequence shown here is derived from an EMBL/GenBank/DDBJ whole genome shotgun (WGS) entry which is preliminary data.</text>
</comment>